<dbReference type="HOGENOM" id="CLU_020182_1_1_1"/>
<dbReference type="Gene3D" id="1.20.120.1960">
    <property type="entry name" value="QSOX sulfhydryl oxidase domain"/>
    <property type="match status" value="1"/>
</dbReference>
<dbReference type="GO" id="GO:0003756">
    <property type="term" value="F:protein disulfide isomerase activity"/>
    <property type="evidence" value="ECO:0007669"/>
    <property type="project" value="TreeGrafter"/>
</dbReference>
<accession>K7FVK1</accession>
<dbReference type="EMBL" id="AGCU01112531">
    <property type="status" value="NOT_ANNOTATED_CDS"/>
    <property type="molecule type" value="Genomic_DNA"/>
</dbReference>
<dbReference type="GeneTree" id="ENSGT00940000159504"/>
<evidence type="ECO:0000259" key="1">
    <source>
        <dbReference type="Pfam" id="PF18108"/>
    </source>
</evidence>
<dbReference type="EMBL" id="AGCU01112530">
    <property type="status" value="NOT_ANNOTATED_CDS"/>
    <property type="molecule type" value="Genomic_DNA"/>
</dbReference>
<reference evidence="3" key="3">
    <citation type="submission" date="2025-08" db="UniProtKB">
        <authorList>
            <consortium name="Ensembl"/>
        </authorList>
    </citation>
    <scope>IDENTIFICATION</scope>
</reference>
<dbReference type="InterPro" id="IPR036774">
    <property type="entry name" value="ERV/ALR_sulphydryl_oxid_sf"/>
</dbReference>
<dbReference type="InterPro" id="IPR042568">
    <property type="entry name" value="QSOX_FAD-bd_sf"/>
</dbReference>
<dbReference type="EMBL" id="AGCU01112532">
    <property type="status" value="NOT_ANNOTATED_CDS"/>
    <property type="molecule type" value="Genomic_DNA"/>
</dbReference>
<protein>
    <recommendedName>
        <fullName evidence="5">Thioredoxin domain-containing protein</fullName>
    </recommendedName>
</protein>
<dbReference type="eggNOG" id="KOG1731">
    <property type="taxonomic scope" value="Eukaryota"/>
</dbReference>
<dbReference type="AlphaFoldDB" id="K7FVK1"/>
<keyword evidence="4" id="KW-1185">Reference proteome</keyword>
<dbReference type="STRING" id="13735.ENSPSIP00000012061"/>
<dbReference type="FunFam" id="3.40.30.10:FF:000080">
    <property type="entry name" value="Sulfhydryl oxidase"/>
    <property type="match status" value="1"/>
</dbReference>
<dbReference type="GO" id="GO:0005615">
    <property type="term" value="C:extracellular space"/>
    <property type="evidence" value="ECO:0007669"/>
    <property type="project" value="TreeGrafter"/>
</dbReference>
<dbReference type="GO" id="GO:0000139">
    <property type="term" value="C:Golgi membrane"/>
    <property type="evidence" value="ECO:0007669"/>
    <property type="project" value="TreeGrafter"/>
</dbReference>
<dbReference type="PANTHER" id="PTHR22897">
    <property type="entry name" value="QUIESCIN Q6-RELATED SULFHYDRYL OXIDASE"/>
    <property type="match status" value="1"/>
</dbReference>
<proteinExistence type="predicted"/>
<dbReference type="Gene3D" id="3.40.30.10">
    <property type="entry name" value="Glutaredoxin"/>
    <property type="match status" value="2"/>
</dbReference>
<dbReference type="EMBL" id="AGCU01112535">
    <property type="status" value="NOT_ANNOTATED_CDS"/>
    <property type="molecule type" value="Genomic_DNA"/>
</dbReference>
<reference evidence="3" key="4">
    <citation type="submission" date="2025-09" db="UniProtKB">
        <authorList>
            <consortium name="Ensembl"/>
        </authorList>
    </citation>
    <scope>IDENTIFICATION</scope>
</reference>
<name>K7FVK1_PELSI</name>
<dbReference type="Pfam" id="PF18371">
    <property type="entry name" value="FAD_SOX"/>
    <property type="match status" value="1"/>
</dbReference>
<sequence>DWSPAVNLGVFDCAEVANQKSCGTFGITGFPTLKFFKAFSKSPDDGIRLTSSTNTVQALRQGVIASLETHKETWPPACPPALPLVAEEIRGFFQRNNVTYLALIFETSDSFVGREVTMDMLQYENVAVRRALSSEEALVKQYGPTTFPAGFLLVRNGTYRAQCTPTGAPSPSVLQPQCPPAPPCTPAPVLRATTWCSHRARGSSWQGGMAAAPPAPELQAARNLALNGNIGKGEIPAGGSGVSLRWGSPSLRSWYFPGRPFVRSFLRSVDSWLRSMRGSGITYQALERVLTNRRQVGHAELTWVGCQGSEPHFRGYPCSLWILFHVLTVQAAQHGDRGPHLPQDAVASPPAAWESLPFLQGCSGTASEAFVPSDFSRHGDRGPHQHHLRLHGARGVPAGQAPGTETEDPTFPKMQWPPPDLCPRCHGIVRGRHVWDEATTLRFLKAHYSSANIIFD</sequence>
<dbReference type="EMBL" id="AGCU01112534">
    <property type="status" value="NOT_ANNOTATED_CDS"/>
    <property type="molecule type" value="Genomic_DNA"/>
</dbReference>
<dbReference type="EMBL" id="AGCU01112533">
    <property type="status" value="NOT_ANNOTATED_CDS"/>
    <property type="molecule type" value="Genomic_DNA"/>
</dbReference>
<dbReference type="InterPro" id="IPR041269">
    <property type="entry name" value="QSOX_Trx1"/>
</dbReference>
<reference evidence="4" key="1">
    <citation type="submission" date="2011-10" db="EMBL/GenBank/DDBJ databases">
        <authorList>
            <consortium name="Soft-shell Turtle Genome Consortium"/>
        </authorList>
    </citation>
    <scope>NUCLEOTIDE SEQUENCE [LARGE SCALE GENOMIC DNA]</scope>
    <source>
        <strain evidence="4">Daiwa-1</strain>
    </source>
</reference>
<dbReference type="EMBL" id="AGCU01112536">
    <property type="status" value="NOT_ANNOTATED_CDS"/>
    <property type="molecule type" value="Genomic_DNA"/>
</dbReference>
<feature type="domain" description="Sulfhydryl oxidase flavin adenine dinucleotide (FAD) binding" evidence="2">
    <location>
        <begin position="254"/>
        <end position="309"/>
    </location>
</feature>
<feature type="domain" description="Sulfhydryl oxidase Trx-like" evidence="1">
    <location>
        <begin position="75"/>
        <end position="159"/>
    </location>
</feature>
<dbReference type="InterPro" id="IPR040986">
    <property type="entry name" value="QSOX_FAD-bd_dom"/>
</dbReference>
<dbReference type="EMBL" id="AGCU01112537">
    <property type="status" value="NOT_ANNOTATED_CDS"/>
    <property type="molecule type" value="Genomic_DNA"/>
</dbReference>
<evidence type="ECO:0000259" key="2">
    <source>
        <dbReference type="Pfam" id="PF18371"/>
    </source>
</evidence>
<dbReference type="Ensembl" id="ENSPSIT00000012119.1">
    <property type="protein sequence ID" value="ENSPSIP00000012061.1"/>
    <property type="gene ID" value="ENSPSIG00000010827.1"/>
</dbReference>
<dbReference type="EMBL" id="AGCU01112529">
    <property type="status" value="NOT_ANNOTATED_CDS"/>
    <property type="molecule type" value="Genomic_DNA"/>
</dbReference>
<dbReference type="SUPFAM" id="SSF69000">
    <property type="entry name" value="FAD-dependent thiol oxidase"/>
    <property type="match status" value="1"/>
</dbReference>
<dbReference type="GO" id="GO:0016971">
    <property type="term" value="F:flavin-dependent sulfhydryl oxidase activity"/>
    <property type="evidence" value="ECO:0007669"/>
    <property type="project" value="InterPro"/>
</dbReference>
<dbReference type="PANTHER" id="PTHR22897:SF6">
    <property type="entry name" value="SULFHYDRYL OXIDASE 1"/>
    <property type="match status" value="1"/>
</dbReference>
<dbReference type="EMBL" id="AGCU01112528">
    <property type="status" value="NOT_ANNOTATED_CDS"/>
    <property type="molecule type" value="Genomic_DNA"/>
</dbReference>
<dbReference type="Proteomes" id="UP000007267">
    <property type="component" value="Unassembled WGS sequence"/>
</dbReference>
<evidence type="ECO:0008006" key="5">
    <source>
        <dbReference type="Google" id="ProtNLM"/>
    </source>
</evidence>
<organism evidence="3 4">
    <name type="scientific">Pelodiscus sinensis</name>
    <name type="common">Chinese softshell turtle</name>
    <name type="synonym">Trionyx sinensis</name>
    <dbReference type="NCBI Taxonomy" id="13735"/>
    <lineage>
        <taxon>Eukaryota</taxon>
        <taxon>Metazoa</taxon>
        <taxon>Chordata</taxon>
        <taxon>Craniata</taxon>
        <taxon>Vertebrata</taxon>
        <taxon>Euteleostomi</taxon>
        <taxon>Archelosauria</taxon>
        <taxon>Testudinata</taxon>
        <taxon>Testudines</taxon>
        <taxon>Cryptodira</taxon>
        <taxon>Trionychia</taxon>
        <taxon>Trionychidae</taxon>
        <taxon>Pelodiscus</taxon>
    </lineage>
</organism>
<evidence type="ECO:0000313" key="3">
    <source>
        <dbReference type="Ensembl" id="ENSPSIP00000012061.1"/>
    </source>
</evidence>
<dbReference type="OMA" id="ISRIRYK"/>
<dbReference type="InterPro" id="IPR039798">
    <property type="entry name" value="Sulfhydryl_oxidase"/>
</dbReference>
<reference evidence="4" key="2">
    <citation type="journal article" date="2013" name="Nat. Genet.">
        <title>The draft genomes of soft-shell turtle and green sea turtle yield insights into the development and evolution of the turtle-specific body plan.</title>
        <authorList>
            <person name="Wang Z."/>
            <person name="Pascual-Anaya J."/>
            <person name="Zadissa A."/>
            <person name="Li W."/>
            <person name="Niimura Y."/>
            <person name="Huang Z."/>
            <person name="Li C."/>
            <person name="White S."/>
            <person name="Xiong Z."/>
            <person name="Fang D."/>
            <person name="Wang B."/>
            <person name="Ming Y."/>
            <person name="Chen Y."/>
            <person name="Zheng Y."/>
            <person name="Kuraku S."/>
            <person name="Pignatelli M."/>
            <person name="Herrero J."/>
            <person name="Beal K."/>
            <person name="Nozawa M."/>
            <person name="Li Q."/>
            <person name="Wang J."/>
            <person name="Zhang H."/>
            <person name="Yu L."/>
            <person name="Shigenobu S."/>
            <person name="Wang J."/>
            <person name="Liu J."/>
            <person name="Flicek P."/>
            <person name="Searle S."/>
            <person name="Wang J."/>
            <person name="Kuratani S."/>
            <person name="Yin Y."/>
            <person name="Aken B."/>
            <person name="Zhang G."/>
            <person name="Irie N."/>
        </authorList>
    </citation>
    <scope>NUCLEOTIDE SEQUENCE [LARGE SCALE GENOMIC DNA]</scope>
    <source>
        <strain evidence="4">Daiwa-1</strain>
    </source>
</reference>
<dbReference type="Pfam" id="PF18108">
    <property type="entry name" value="QSOX_Trx1"/>
    <property type="match status" value="1"/>
</dbReference>
<evidence type="ECO:0000313" key="4">
    <source>
        <dbReference type="Proteomes" id="UP000007267"/>
    </source>
</evidence>
<dbReference type="Gene3D" id="1.20.120.310">
    <property type="entry name" value="ERV/ALR sulfhydryl oxidase domain"/>
    <property type="match status" value="1"/>
</dbReference>
<dbReference type="GO" id="GO:0006457">
    <property type="term" value="P:protein folding"/>
    <property type="evidence" value="ECO:0007669"/>
    <property type="project" value="TreeGrafter"/>
</dbReference>